<gene>
    <name evidence="2" type="ORF">L0P92_01935</name>
</gene>
<reference evidence="2" key="1">
    <citation type="submission" date="2022-01" db="EMBL/GenBank/DDBJ databases">
        <title>Draft Genome Sequences of Seven Type Strains of the Genus Streptomyces.</title>
        <authorList>
            <person name="Aziz S."/>
            <person name="Coretto E."/>
            <person name="Chronakova A."/>
            <person name="Sproer C."/>
            <person name="Huber K."/>
            <person name="Nouioui I."/>
            <person name="Gross H."/>
        </authorList>
    </citation>
    <scope>NUCLEOTIDE SEQUENCE</scope>
    <source>
        <strain evidence="2">DSM 103493</strain>
    </source>
</reference>
<dbReference type="CDD" id="cd06558">
    <property type="entry name" value="crotonase-like"/>
    <property type="match status" value="1"/>
</dbReference>
<dbReference type="AlphaFoldDB" id="A0A9X1PU71"/>
<dbReference type="SUPFAM" id="SSF52096">
    <property type="entry name" value="ClpP/crotonase"/>
    <property type="match status" value="1"/>
</dbReference>
<dbReference type="Proteomes" id="UP001139384">
    <property type="component" value="Unassembled WGS sequence"/>
</dbReference>
<evidence type="ECO:0000313" key="2">
    <source>
        <dbReference type="EMBL" id="MCF1592334.1"/>
    </source>
</evidence>
<accession>A0A9X1PU71</accession>
<comment type="caution">
    <text evidence="2">The sequence shown here is derived from an EMBL/GenBank/DDBJ whole genome shotgun (WGS) entry which is preliminary data.</text>
</comment>
<sequence length="332" mass="34694">MYAAPISTTHLAELLADPTGVSELVRDNSPLVVVDLDSGPLTSRPETMTPLVVVGVTTAASPGEHSHAAACDAVLDKDDAGLESMAGTVARAPGASTVLAQLLRGTSTRSVDDGLFVESLAYSTLLMGPEFARWRATTPPRSRPSEAGSAVVLERSGHRLDIRLNRPHVRNALNAAMRDALVDAFRLAALDTSVSEVYLSGAGPTYSAGGDLDEFGTFENAVQAHLVRLQQSVGRAVHQIRDRVTVFLHGACYGSGVEIPAFAGRIVADPGTRIALPELSLGLIPGAGGTVSIPRRIGRHRTAELALTGTPMTAQDALACGLIDAVEPRQSV</sequence>
<dbReference type="EMBL" id="JAKEIP010000004">
    <property type="protein sequence ID" value="MCF1592334.1"/>
    <property type="molecule type" value="Genomic_DNA"/>
</dbReference>
<protein>
    <submittedName>
        <fullName evidence="2">Enoyl-CoA hydratase/isomerase family protein</fullName>
    </submittedName>
</protein>
<organism evidence="2 3">
    <name type="scientific">Streptomyces muensis</name>
    <dbReference type="NCBI Taxonomy" id="1077944"/>
    <lineage>
        <taxon>Bacteria</taxon>
        <taxon>Bacillati</taxon>
        <taxon>Actinomycetota</taxon>
        <taxon>Actinomycetes</taxon>
        <taxon>Kitasatosporales</taxon>
        <taxon>Streptomycetaceae</taxon>
        <taxon>Streptomyces</taxon>
    </lineage>
</organism>
<dbReference type="Pfam" id="PF00378">
    <property type="entry name" value="ECH_1"/>
    <property type="match status" value="1"/>
</dbReference>
<evidence type="ECO:0000256" key="1">
    <source>
        <dbReference type="ARBA" id="ARBA00005254"/>
    </source>
</evidence>
<dbReference type="Gene3D" id="3.90.226.10">
    <property type="entry name" value="2-enoyl-CoA Hydratase, Chain A, domain 1"/>
    <property type="match status" value="1"/>
</dbReference>
<dbReference type="RefSeq" id="WP_234760631.1">
    <property type="nucleotide sequence ID" value="NZ_JAKEIP010000004.1"/>
</dbReference>
<dbReference type="InterPro" id="IPR029045">
    <property type="entry name" value="ClpP/crotonase-like_dom_sf"/>
</dbReference>
<dbReference type="PANTHER" id="PTHR43802:SF1">
    <property type="entry name" value="IP11341P-RELATED"/>
    <property type="match status" value="1"/>
</dbReference>
<dbReference type="GO" id="GO:0003824">
    <property type="term" value="F:catalytic activity"/>
    <property type="evidence" value="ECO:0007669"/>
    <property type="project" value="UniProtKB-ARBA"/>
</dbReference>
<dbReference type="InterPro" id="IPR001753">
    <property type="entry name" value="Enoyl-CoA_hydra/iso"/>
</dbReference>
<proteinExistence type="inferred from homology"/>
<evidence type="ECO:0000313" key="3">
    <source>
        <dbReference type="Proteomes" id="UP001139384"/>
    </source>
</evidence>
<comment type="similarity">
    <text evidence="1">Belongs to the enoyl-CoA hydratase/isomerase family.</text>
</comment>
<keyword evidence="3" id="KW-1185">Reference proteome</keyword>
<dbReference type="PANTHER" id="PTHR43802">
    <property type="entry name" value="ENOYL-COA HYDRATASE"/>
    <property type="match status" value="1"/>
</dbReference>
<name>A0A9X1PU71_STRM4</name>